<proteinExistence type="predicted"/>
<protein>
    <recommendedName>
        <fullName evidence="1">F-box associated beta-propeller type 1 domain-containing protein</fullName>
    </recommendedName>
</protein>
<dbReference type="InterPro" id="IPR006527">
    <property type="entry name" value="F-box-assoc_dom_typ1"/>
</dbReference>
<dbReference type="InterPro" id="IPR017451">
    <property type="entry name" value="F-box-assoc_interact_dom"/>
</dbReference>
<reference evidence="2" key="1">
    <citation type="journal article" date="2023" name="Plant J.">
        <title>Genome sequences and population genomics provide insights into the demographic history, inbreeding, and mutation load of two 'living fossil' tree species of Dipteronia.</title>
        <authorList>
            <person name="Feng Y."/>
            <person name="Comes H.P."/>
            <person name="Chen J."/>
            <person name="Zhu S."/>
            <person name="Lu R."/>
            <person name="Zhang X."/>
            <person name="Li P."/>
            <person name="Qiu J."/>
            <person name="Olsen K.M."/>
            <person name="Qiu Y."/>
        </authorList>
    </citation>
    <scope>NUCLEOTIDE SEQUENCE</scope>
    <source>
        <strain evidence="2">KIB01</strain>
    </source>
</reference>
<dbReference type="AlphaFoldDB" id="A0AAD9WVE2"/>
<dbReference type="EMBL" id="JANJYI010000006">
    <property type="protein sequence ID" value="KAK2643983.1"/>
    <property type="molecule type" value="Genomic_DNA"/>
</dbReference>
<keyword evidence="3" id="KW-1185">Reference proteome</keyword>
<gene>
    <name evidence="2" type="ORF">Ddye_019178</name>
</gene>
<sequence length="177" mass="19430">MSAEPRGTDSFSCDYSLHSVDLETTPPAAVGIDFPLKNTGYSVKVLGCCNGLMNTWNRVQNFPYRNPTLSCAIGTPLKGALHWATHTYGGVCVIAAFDLVEESFKHVHLPADLSTGPLSISIGVLGDCLCLLGLHGSSEFWIMKEHGVKESWTRVFIQDPYVVMEPYAFGRIVKCCW</sequence>
<name>A0AAD9WVE2_9ROSI</name>
<feature type="domain" description="F-box associated beta-propeller type 1" evidence="1">
    <location>
        <begin position="54"/>
        <end position="157"/>
    </location>
</feature>
<organism evidence="2 3">
    <name type="scientific">Dipteronia dyeriana</name>
    <dbReference type="NCBI Taxonomy" id="168575"/>
    <lineage>
        <taxon>Eukaryota</taxon>
        <taxon>Viridiplantae</taxon>
        <taxon>Streptophyta</taxon>
        <taxon>Embryophyta</taxon>
        <taxon>Tracheophyta</taxon>
        <taxon>Spermatophyta</taxon>
        <taxon>Magnoliopsida</taxon>
        <taxon>eudicotyledons</taxon>
        <taxon>Gunneridae</taxon>
        <taxon>Pentapetalae</taxon>
        <taxon>rosids</taxon>
        <taxon>malvids</taxon>
        <taxon>Sapindales</taxon>
        <taxon>Sapindaceae</taxon>
        <taxon>Hippocastanoideae</taxon>
        <taxon>Acereae</taxon>
        <taxon>Dipteronia</taxon>
    </lineage>
</organism>
<comment type="caution">
    <text evidence="2">The sequence shown here is derived from an EMBL/GenBank/DDBJ whole genome shotgun (WGS) entry which is preliminary data.</text>
</comment>
<evidence type="ECO:0000259" key="1">
    <source>
        <dbReference type="Pfam" id="PF07734"/>
    </source>
</evidence>
<evidence type="ECO:0000313" key="2">
    <source>
        <dbReference type="EMBL" id="KAK2643983.1"/>
    </source>
</evidence>
<accession>A0AAD9WVE2</accession>
<dbReference type="NCBIfam" id="TIGR01640">
    <property type="entry name" value="F_box_assoc_1"/>
    <property type="match status" value="1"/>
</dbReference>
<evidence type="ECO:0000313" key="3">
    <source>
        <dbReference type="Proteomes" id="UP001280121"/>
    </source>
</evidence>
<dbReference type="Proteomes" id="UP001280121">
    <property type="component" value="Unassembled WGS sequence"/>
</dbReference>
<dbReference type="Pfam" id="PF07734">
    <property type="entry name" value="FBA_1"/>
    <property type="match status" value="1"/>
</dbReference>